<sequence length="55" mass="6140">MLPLSHRVPILALLPCLRENRTCVGTGPACTQSRRRSDSVPPRSCCKARFRTHPP</sequence>
<name>A0A1E3NI50_9ASCO</name>
<organism evidence="2 3">
    <name type="scientific">Pichia membranifaciens NRRL Y-2026</name>
    <dbReference type="NCBI Taxonomy" id="763406"/>
    <lineage>
        <taxon>Eukaryota</taxon>
        <taxon>Fungi</taxon>
        <taxon>Dikarya</taxon>
        <taxon>Ascomycota</taxon>
        <taxon>Saccharomycotina</taxon>
        <taxon>Pichiomycetes</taxon>
        <taxon>Pichiales</taxon>
        <taxon>Pichiaceae</taxon>
        <taxon>Pichia</taxon>
    </lineage>
</organism>
<keyword evidence="3" id="KW-1185">Reference proteome</keyword>
<dbReference type="AlphaFoldDB" id="A0A1E3NI50"/>
<evidence type="ECO:0000256" key="1">
    <source>
        <dbReference type="SAM" id="MobiDB-lite"/>
    </source>
</evidence>
<dbReference type="GeneID" id="30177128"/>
<feature type="region of interest" description="Disordered" evidence="1">
    <location>
        <begin position="31"/>
        <end position="55"/>
    </location>
</feature>
<dbReference type="EMBL" id="KV454004">
    <property type="protein sequence ID" value="ODQ45809.1"/>
    <property type="molecule type" value="Genomic_DNA"/>
</dbReference>
<gene>
    <name evidence="2" type="ORF">PICMEDRAFT_145744</name>
</gene>
<accession>A0A1E3NI50</accession>
<proteinExistence type="predicted"/>
<feature type="compositionally biased region" description="Basic residues" evidence="1">
    <location>
        <begin position="46"/>
        <end position="55"/>
    </location>
</feature>
<evidence type="ECO:0000313" key="3">
    <source>
        <dbReference type="Proteomes" id="UP000094455"/>
    </source>
</evidence>
<dbReference type="RefSeq" id="XP_019016922.1">
    <property type="nucleotide sequence ID" value="XM_019160441.1"/>
</dbReference>
<evidence type="ECO:0000313" key="2">
    <source>
        <dbReference type="EMBL" id="ODQ45809.1"/>
    </source>
</evidence>
<dbReference type="Proteomes" id="UP000094455">
    <property type="component" value="Unassembled WGS sequence"/>
</dbReference>
<protein>
    <submittedName>
        <fullName evidence="2">Uncharacterized protein</fullName>
    </submittedName>
</protein>
<reference evidence="2 3" key="1">
    <citation type="journal article" date="2016" name="Proc. Natl. Acad. Sci. U.S.A.">
        <title>Comparative genomics of biotechnologically important yeasts.</title>
        <authorList>
            <person name="Riley R."/>
            <person name="Haridas S."/>
            <person name="Wolfe K.H."/>
            <person name="Lopes M.R."/>
            <person name="Hittinger C.T."/>
            <person name="Goeker M."/>
            <person name="Salamov A.A."/>
            <person name="Wisecaver J.H."/>
            <person name="Long T.M."/>
            <person name="Calvey C.H."/>
            <person name="Aerts A.L."/>
            <person name="Barry K.W."/>
            <person name="Choi C."/>
            <person name="Clum A."/>
            <person name="Coughlan A.Y."/>
            <person name="Deshpande S."/>
            <person name="Douglass A.P."/>
            <person name="Hanson S.J."/>
            <person name="Klenk H.-P."/>
            <person name="LaButti K.M."/>
            <person name="Lapidus A."/>
            <person name="Lindquist E.A."/>
            <person name="Lipzen A.M."/>
            <person name="Meier-Kolthoff J.P."/>
            <person name="Ohm R.A."/>
            <person name="Otillar R.P."/>
            <person name="Pangilinan J.L."/>
            <person name="Peng Y."/>
            <person name="Rokas A."/>
            <person name="Rosa C.A."/>
            <person name="Scheuner C."/>
            <person name="Sibirny A.A."/>
            <person name="Slot J.C."/>
            <person name="Stielow J.B."/>
            <person name="Sun H."/>
            <person name="Kurtzman C.P."/>
            <person name="Blackwell M."/>
            <person name="Grigoriev I.V."/>
            <person name="Jeffries T.W."/>
        </authorList>
    </citation>
    <scope>NUCLEOTIDE SEQUENCE [LARGE SCALE GENOMIC DNA]</scope>
    <source>
        <strain evidence="2 3">NRRL Y-2026</strain>
    </source>
</reference>